<keyword evidence="5 7" id="KW-0472">Membrane</keyword>
<name>A0A6U0R1J2_9STRA</name>
<feature type="compositionally biased region" description="Acidic residues" evidence="6">
    <location>
        <begin position="24"/>
        <end position="34"/>
    </location>
</feature>
<dbReference type="Gene3D" id="1.20.5.110">
    <property type="match status" value="1"/>
</dbReference>
<reference evidence="10" key="1">
    <citation type="submission" date="2021-01" db="EMBL/GenBank/DDBJ databases">
        <authorList>
            <person name="Corre E."/>
            <person name="Pelletier E."/>
            <person name="Niang G."/>
            <person name="Scheremetjew M."/>
            <person name="Finn R."/>
            <person name="Kale V."/>
            <person name="Holt S."/>
            <person name="Cochrane G."/>
            <person name="Meng A."/>
            <person name="Brown T."/>
            <person name="Cohen L."/>
        </authorList>
    </citation>
    <scope>NUCLEOTIDE SEQUENCE</scope>
    <source>
        <strain evidence="10">CCMP1452</strain>
    </source>
</reference>
<evidence type="ECO:0000256" key="4">
    <source>
        <dbReference type="ARBA" id="ARBA00022989"/>
    </source>
</evidence>
<keyword evidence="3 7" id="KW-0812">Transmembrane</keyword>
<dbReference type="PROSITE" id="PS50192">
    <property type="entry name" value="T_SNARE"/>
    <property type="match status" value="1"/>
</dbReference>
<organism evidence="10">
    <name type="scientific">Eucampia antarctica</name>
    <dbReference type="NCBI Taxonomy" id="49252"/>
    <lineage>
        <taxon>Eukaryota</taxon>
        <taxon>Sar</taxon>
        <taxon>Stramenopiles</taxon>
        <taxon>Ochrophyta</taxon>
        <taxon>Bacillariophyta</taxon>
        <taxon>Mediophyceae</taxon>
        <taxon>Biddulphiophycidae</taxon>
        <taxon>Hemiaulales</taxon>
        <taxon>Hemiaulaceae</taxon>
        <taxon>Eucampia</taxon>
    </lineage>
</organism>
<feature type="transmembrane region" description="Helical" evidence="7">
    <location>
        <begin position="116"/>
        <end position="135"/>
    </location>
</feature>
<evidence type="ECO:0000259" key="8">
    <source>
        <dbReference type="PROSITE" id="PS50192"/>
    </source>
</evidence>
<comment type="subcellular location">
    <subcellularLocation>
        <location evidence="1">Membrane</location>
        <topology evidence="1">Single-pass membrane protein</topology>
    </subcellularLocation>
</comment>
<dbReference type="CDD" id="cd15841">
    <property type="entry name" value="SNARE_Qc"/>
    <property type="match status" value="1"/>
</dbReference>
<gene>
    <name evidence="9" type="ORF">EANT1437_LOCUS4866</name>
    <name evidence="10" type="ORF">EANT1437_LOCUS4925</name>
</gene>
<feature type="domain" description="T-SNARE coiled-coil homology" evidence="8">
    <location>
        <begin position="44"/>
        <end position="106"/>
    </location>
</feature>
<feature type="region of interest" description="Disordered" evidence="6">
    <location>
        <begin position="1"/>
        <end position="42"/>
    </location>
</feature>
<evidence type="ECO:0000313" key="10">
    <source>
        <dbReference type="EMBL" id="CAD9663672.1"/>
    </source>
</evidence>
<dbReference type="GO" id="GO:0005737">
    <property type="term" value="C:cytoplasm"/>
    <property type="evidence" value="ECO:0007669"/>
    <property type="project" value="UniProtKB-ARBA"/>
</dbReference>
<dbReference type="SMART" id="SM00397">
    <property type="entry name" value="t_SNARE"/>
    <property type="match status" value="1"/>
</dbReference>
<proteinExistence type="predicted"/>
<evidence type="ECO:0000256" key="6">
    <source>
        <dbReference type="SAM" id="MobiDB-lite"/>
    </source>
</evidence>
<keyword evidence="2" id="KW-0813">Transport</keyword>
<dbReference type="AlphaFoldDB" id="A0A6U0R1J2"/>
<dbReference type="InterPro" id="IPR000727">
    <property type="entry name" value="T_SNARE_dom"/>
</dbReference>
<dbReference type="EMBL" id="HBHI01009447">
    <property type="protein sequence ID" value="CAD9663480.1"/>
    <property type="molecule type" value="Transcribed_RNA"/>
</dbReference>
<evidence type="ECO:0000256" key="2">
    <source>
        <dbReference type="ARBA" id="ARBA00022448"/>
    </source>
</evidence>
<dbReference type="GO" id="GO:0012505">
    <property type="term" value="C:endomembrane system"/>
    <property type="evidence" value="ECO:0007669"/>
    <property type="project" value="UniProtKB-ARBA"/>
</dbReference>
<dbReference type="PANTHER" id="PTHR12791">
    <property type="entry name" value="GOLGI SNARE BET1-RELATED"/>
    <property type="match status" value="1"/>
</dbReference>
<evidence type="ECO:0000256" key="5">
    <source>
        <dbReference type="ARBA" id="ARBA00023136"/>
    </source>
</evidence>
<evidence type="ECO:0000256" key="3">
    <source>
        <dbReference type="ARBA" id="ARBA00022692"/>
    </source>
</evidence>
<protein>
    <recommendedName>
        <fullName evidence="8">t-SNARE coiled-coil homology domain-containing protein</fullName>
    </recommendedName>
</protein>
<sequence length="136" mass="15129">MFGGGNNSTSGKGYAQVSTHNYSDSDDSSTEGDDFVQKQIRNQKLQMKQQDEGLEMLSQSADRLGQLSLGIHEELGNQNKMLSEMEDNLDHATTRLNFVTNKTKELIQKSGGKRNCLLIVGLSLVVVILIMLIIYY</sequence>
<dbReference type="SUPFAM" id="SSF58038">
    <property type="entry name" value="SNARE fusion complex"/>
    <property type="match status" value="1"/>
</dbReference>
<accession>A0A6U0R1J2</accession>
<evidence type="ECO:0000256" key="1">
    <source>
        <dbReference type="ARBA" id="ARBA00004167"/>
    </source>
</evidence>
<evidence type="ECO:0000313" key="9">
    <source>
        <dbReference type="EMBL" id="CAD9663480.1"/>
    </source>
</evidence>
<dbReference type="EMBL" id="HBHI01009558">
    <property type="protein sequence ID" value="CAD9663672.1"/>
    <property type="molecule type" value="Transcribed_RNA"/>
</dbReference>
<keyword evidence="4 7" id="KW-1133">Transmembrane helix</keyword>
<evidence type="ECO:0000256" key="7">
    <source>
        <dbReference type="SAM" id="Phobius"/>
    </source>
</evidence>
<dbReference type="GO" id="GO:0016020">
    <property type="term" value="C:membrane"/>
    <property type="evidence" value="ECO:0007669"/>
    <property type="project" value="UniProtKB-SubCell"/>
</dbReference>
<feature type="compositionally biased region" description="Polar residues" evidence="6">
    <location>
        <begin position="7"/>
        <end position="22"/>
    </location>
</feature>